<accession>A0A1I7X1P0</accession>
<proteinExistence type="predicted"/>
<reference evidence="2" key="1">
    <citation type="submission" date="2016-11" db="UniProtKB">
        <authorList>
            <consortium name="WormBaseParasite"/>
        </authorList>
    </citation>
    <scope>IDENTIFICATION</scope>
</reference>
<dbReference type="AlphaFoldDB" id="A0A1I7X1P0"/>
<dbReference type="WBParaSite" id="Hba_11482">
    <property type="protein sequence ID" value="Hba_11482"/>
    <property type="gene ID" value="Hba_11482"/>
</dbReference>
<evidence type="ECO:0000313" key="2">
    <source>
        <dbReference type="WBParaSite" id="Hba_11482"/>
    </source>
</evidence>
<sequence length="91" mass="10865">MFIRYALSYSSSREPIARRRKELIFLFFVLYCYLPDEQFSYQYWFGSIINLNIKIQCFSISNYICIFLGYPATKPWSTKAIQNKVKLSAHL</sequence>
<dbReference type="Proteomes" id="UP000095283">
    <property type="component" value="Unplaced"/>
</dbReference>
<keyword evidence="1" id="KW-1185">Reference proteome</keyword>
<organism evidence="1 2">
    <name type="scientific">Heterorhabditis bacteriophora</name>
    <name type="common">Entomopathogenic nematode worm</name>
    <dbReference type="NCBI Taxonomy" id="37862"/>
    <lineage>
        <taxon>Eukaryota</taxon>
        <taxon>Metazoa</taxon>
        <taxon>Ecdysozoa</taxon>
        <taxon>Nematoda</taxon>
        <taxon>Chromadorea</taxon>
        <taxon>Rhabditida</taxon>
        <taxon>Rhabditina</taxon>
        <taxon>Rhabditomorpha</taxon>
        <taxon>Strongyloidea</taxon>
        <taxon>Heterorhabditidae</taxon>
        <taxon>Heterorhabditis</taxon>
    </lineage>
</organism>
<protein>
    <submittedName>
        <fullName evidence="2">Ovule protein</fullName>
    </submittedName>
</protein>
<evidence type="ECO:0000313" key="1">
    <source>
        <dbReference type="Proteomes" id="UP000095283"/>
    </source>
</evidence>
<name>A0A1I7X1P0_HETBA</name>